<dbReference type="AlphaFoldDB" id="A0A5C3QSU8"/>
<name>A0A5C3QSU8_9AGAR</name>
<sequence>MSSYNPPIPPRPPSVGNPQMLSSVPPPPPLPPHPPSFRQNGQSMDYSSPPHFEQPMAAPKPHRLDPSIPANMARTLEASTYPQQPDYRRLTPVPPPPPAGVNVTPGFMMPSAYPAPGRASPNPQAGGWSPWLSQGQPSMSSSPPRQFTPLPTPYPSSTPGINQLNQSMGGLAFSSQPPQHPPRQPSYSTPAPARQTPSPPRDDGLTKAIPTVEMLSAALPSVQNQSGPLKLNWCRDVMLLANRAQQNAAMTTATEQPVGPLHIADAQLSRLANIAVPMVLQLASPNPPINPLPVWVAEAVYLRATFASSGSFPEHVPRNPRTAFRDFEASARAGYHPAWFRLGRDYENFNDFTHARDCFERGSKNGVESCVYRLAMCNLMGQLGLPVNVQSGIALLQRAASLASLEVPQPAYVYALLLLNEFTHVTVPTATLIPYIPNGSSVEAEAKKYLEKAAYLHFPAAQYKLGHAFEFSQPPFPFDPLMSVQYYSLASQHGEAEADMALSKWFLCGAEGAFEKDEALAVTFAEKAAKKGLPNAEFAMGYYAEVGVGGPRDLNTAIKWYTKATEHDNVDAKERLQALQQSSNAALSRQEHDHITEAKLVRKRTDAKARSDERRQDVPPPMPTMDTQKNNRRVIEHVRKNSVARDSRYGPGPSAMPTMSPMFEHPGTPSSGSPAMPQARPRPQKQGQQAPPQSNRFTLTDPGAGSASSPRPASEAPSTFRPPGQRPGGGGGTPNPMSPPPSTPPAMSQAGSKRPGPATFQEMGIQSTVVQDKDCVIM</sequence>
<gene>
    <name evidence="3" type="ORF">BDV98DRAFT_543635</name>
</gene>
<reference evidence="3 4" key="1">
    <citation type="journal article" date="2019" name="Nat. Ecol. Evol.">
        <title>Megaphylogeny resolves global patterns of mushroom evolution.</title>
        <authorList>
            <person name="Varga T."/>
            <person name="Krizsan K."/>
            <person name="Foldi C."/>
            <person name="Dima B."/>
            <person name="Sanchez-Garcia M."/>
            <person name="Sanchez-Ramirez S."/>
            <person name="Szollosi G.J."/>
            <person name="Szarkandi J.G."/>
            <person name="Papp V."/>
            <person name="Albert L."/>
            <person name="Andreopoulos W."/>
            <person name="Angelini C."/>
            <person name="Antonin V."/>
            <person name="Barry K.W."/>
            <person name="Bougher N.L."/>
            <person name="Buchanan P."/>
            <person name="Buyck B."/>
            <person name="Bense V."/>
            <person name="Catcheside P."/>
            <person name="Chovatia M."/>
            <person name="Cooper J."/>
            <person name="Damon W."/>
            <person name="Desjardin D."/>
            <person name="Finy P."/>
            <person name="Geml J."/>
            <person name="Haridas S."/>
            <person name="Hughes K."/>
            <person name="Justo A."/>
            <person name="Karasinski D."/>
            <person name="Kautmanova I."/>
            <person name="Kiss B."/>
            <person name="Kocsube S."/>
            <person name="Kotiranta H."/>
            <person name="LaButti K.M."/>
            <person name="Lechner B.E."/>
            <person name="Liimatainen K."/>
            <person name="Lipzen A."/>
            <person name="Lukacs Z."/>
            <person name="Mihaltcheva S."/>
            <person name="Morgado L.N."/>
            <person name="Niskanen T."/>
            <person name="Noordeloos M.E."/>
            <person name="Ohm R.A."/>
            <person name="Ortiz-Santana B."/>
            <person name="Ovrebo C."/>
            <person name="Racz N."/>
            <person name="Riley R."/>
            <person name="Savchenko A."/>
            <person name="Shiryaev A."/>
            <person name="Soop K."/>
            <person name="Spirin V."/>
            <person name="Szebenyi C."/>
            <person name="Tomsovsky M."/>
            <person name="Tulloss R.E."/>
            <person name="Uehling J."/>
            <person name="Grigoriev I.V."/>
            <person name="Vagvolgyi C."/>
            <person name="Papp T."/>
            <person name="Martin F.M."/>
            <person name="Miettinen O."/>
            <person name="Hibbett D.S."/>
            <person name="Nagy L.G."/>
        </authorList>
    </citation>
    <scope>NUCLEOTIDE SEQUENCE [LARGE SCALE GENOMIC DNA]</scope>
    <source>
        <strain evidence="3 4">CBS 309.79</strain>
    </source>
</reference>
<dbReference type="EMBL" id="ML178818">
    <property type="protein sequence ID" value="TFL04607.1"/>
    <property type="molecule type" value="Genomic_DNA"/>
</dbReference>
<accession>A0A5C3QSU8</accession>
<feature type="compositionally biased region" description="Polar residues" evidence="2">
    <location>
        <begin position="685"/>
        <end position="698"/>
    </location>
</feature>
<dbReference type="InterPro" id="IPR006597">
    <property type="entry name" value="Sel1-like"/>
</dbReference>
<keyword evidence="1" id="KW-0677">Repeat</keyword>
<dbReference type="PANTHER" id="PTHR46430:SF2">
    <property type="entry name" value="CHITIN SYNTHASE REGULATORY FACTOR 4"/>
    <property type="match status" value="1"/>
</dbReference>
<evidence type="ECO:0000313" key="3">
    <source>
        <dbReference type="EMBL" id="TFL04607.1"/>
    </source>
</evidence>
<proteinExistence type="predicted"/>
<feature type="region of interest" description="Disordered" evidence="2">
    <location>
        <begin position="583"/>
        <end position="766"/>
    </location>
</feature>
<dbReference type="PANTHER" id="PTHR46430">
    <property type="entry name" value="PROTEIN SKT5-RELATED"/>
    <property type="match status" value="1"/>
</dbReference>
<feature type="compositionally biased region" description="Basic and acidic residues" evidence="2">
    <location>
        <begin position="633"/>
        <end position="648"/>
    </location>
</feature>
<feature type="compositionally biased region" description="Polar residues" evidence="2">
    <location>
        <begin position="37"/>
        <end position="46"/>
    </location>
</feature>
<dbReference type="STRING" id="1884261.A0A5C3QSU8"/>
<evidence type="ECO:0000256" key="2">
    <source>
        <dbReference type="SAM" id="MobiDB-lite"/>
    </source>
</evidence>
<protein>
    <recommendedName>
        <fullName evidence="5">HCP-like protein</fullName>
    </recommendedName>
</protein>
<dbReference type="Pfam" id="PF08238">
    <property type="entry name" value="Sel1"/>
    <property type="match status" value="5"/>
</dbReference>
<feature type="compositionally biased region" description="Pro residues" evidence="2">
    <location>
        <begin position="24"/>
        <end position="35"/>
    </location>
</feature>
<dbReference type="Gene3D" id="1.25.40.10">
    <property type="entry name" value="Tetratricopeptide repeat domain"/>
    <property type="match status" value="1"/>
</dbReference>
<evidence type="ECO:0008006" key="5">
    <source>
        <dbReference type="Google" id="ProtNLM"/>
    </source>
</evidence>
<dbReference type="InterPro" id="IPR051726">
    <property type="entry name" value="Chitin_Synth_Reg"/>
</dbReference>
<organism evidence="3 4">
    <name type="scientific">Pterulicium gracile</name>
    <dbReference type="NCBI Taxonomy" id="1884261"/>
    <lineage>
        <taxon>Eukaryota</taxon>
        <taxon>Fungi</taxon>
        <taxon>Dikarya</taxon>
        <taxon>Basidiomycota</taxon>
        <taxon>Agaricomycotina</taxon>
        <taxon>Agaricomycetes</taxon>
        <taxon>Agaricomycetidae</taxon>
        <taxon>Agaricales</taxon>
        <taxon>Pleurotineae</taxon>
        <taxon>Pterulaceae</taxon>
        <taxon>Pterulicium</taxon>
    </lineage>
</organism>
<dbReference type="SUPFAM" id="SSF81901">
    <property type="entry name" value="HCP-like"/>
    <property type="match status" value="2"/>
</dbReference>
<feature type="compositionally biased region" description="Basic and acidic residues" evidence="2">
    <location>
        <begin position="589"/>
        <end position="617"/>
    </location>
</feature>
<dbReference type="OrthoDB" id="272077at2759"/>
<feature type="compositionally biased region" description="Low complexity" evidence="2">
    <location>
        <begin position="133"/>
        <end position="149"/>
    </location>
</feature>
<evidence type="ECO:0000256" key="1">
    <source>
        <dbReference type="ARBA" id="ARBA00022737"/>
    </source>
</evidence>
<dbReference type="Proteomes" id="UP000305067">
    <property type="component" value="Unassembled WGS sequence"/>
</dbReference>
<feature type="compositionally biased region" description="Low complexity" evidence="2">
    <location>
        <begin position="702"/>
        <end position="723"/>
    </location>
</feature>
<feature type="compositionally biased region" description="Pro residues" evidence="2">
    <location>
        <begin position="1"/>
        <end position="15"/>
    </location>
</feature>
<keyword evidence="4" id="KW-1185">Reference proteome</keyword>
<dbReference type="InterPro" id="IPR011990">
    <property type="entry name" value="TPR-like_helical_dom_sf"/>
</dbReference>
<evidence type="ECO:0000313" key="4">
    <source>
        <dbReference type="Proteomes" id="UP000305067"/>
    </source>
</evidence>
<feature type="region of interest" description="Disordered" evidence="2">
    <location>
        <begin position="1"/>
        <end position="206"/>
    </location>
</feature>
<dbReference type="SMART" id="SM00671">
    <property type="entry name" value="SEL1"/>
    <property type="match status" value="6"/>
</dbReference>